<dbReference type="AlphaFoldDB" id="A0A6N2X0S8"/>
<organism evidence="1">
    <name type="scientific">Clostridium innocuum</name>
    <dbReference type="NCBI Taxonomy" id="1522"/>
    <lineage>
        <taxon>Bacteria</taxon>
        <taxon>Bacillati</taxon>
        <taxon>Bacillota</taxon>
        <taxon>Clostridia</taxon>
        <taxon>Eubacteriales</taxon>
        <taxon>Clostridiaceae</taxon>
        <taxon>Clostridium</taxon>
    </lineage>
</organism>
<protein>
    <submittedName>
        <fullName evidence="1">Uncharacterized protein</fullName>
    </submittedName>
</protein>
<sequence>MGSRHFIFAKFRHGCLESVYVRKAVVYFVLLSIEPAYA</sequence>
<evidence type="ECO:0000313" key="1">
    <source>
        <dbReference type="EMBL" id="VYT47476.1"/>
    </source>
</evidence>
<name>A0A6N2X0S8_CLOIN</name>
<dbReference type="EMBL" id="CACRTE010000037">
    <property type="protein sequence ID" value="VYT47476.1"/>
    <property type="molecule type" value="Genomic_DNA"/>
</dbReference>
<reference evidence="1" key="1">
    <citation type="submission" date="2019-11" db="EMBL/GenBank/DDBJ databases">
        <authorList>
            <person name="Feng L."/>
        </authorList>
    </citation>
    <scope>NUCLEOTIDE SEQUENCE</scope>
    <source>
        <strain evidence="1">CinnocuumLFYP12</strain>
    </source>
</reference>
<accession>A0A6N2X0S8</accession>
<proteinExistence type="predicted"/>
<gene>
    <name evidence="1" type="ORF">CILFYP12_03705</name>
</gene>